<evidence type="ECO:0000259" key="5">
    <source>
        <dbReference type="PROSITE" id="PS50305"/>
    </source>
</evidence>
<protein>
    <recommendedName>
        <fullName evidence="5">Deacetylase sirtuin-type domain-containing protein</fullName>
    </recommendedName>
</protein>
<name>A0A2U1PZJ6_ARTAN</name>
<dbReference type="PANTHER" id="PTHR47481">
    <property type="match status" value="1"/>
</dbReference>
<feature type="region of interest" description="Disordered" evidence="4">
    <location>
        <begin position="172"/>
        <end position="230"/>
    </location>
</feature>
<dbReference type="OrthoDB" id="786475at2759"/>
<dbReference type="PANTHER" id="PTHR47481:SF39">
    <property type="entry name" value="TRANSCRIPTION FACTOR INTERACTOR AND REGULATOR CCHC(ZN) FAMILY"/>
    <property type="match status" value="1"/>
</dbReference>
<gene>
    <name evidence="6" type="ORF">CTI12_AA094000</name>
</gene>
<organism evidence="6 7">
    <name type="scientific">Artemisia annua</name>
    <name type="common">Sweet wormwood</name>
    <dbReference type="NCBI Taxonomy" id="35608"/>
    <lineage>
        <taxon>Eukaryota</taxon>
        <taxon>Viridiplantae</taxon>
        <taxon>Streptophyta</taxon>
        <taxon>Embryophyta</taxon>
        <taxon>Tracheophyta</taxon>
        <taxon>Spermatophyta</taxon>
        <taxon>Magnoliopsida</taxon>
        <taxon>eudicotyledons</taxon>
        <taxon>Gunneridae</taxon>
        <taxon>Pentapetalae</taxon>
        <taxon>asterids</taxon>
        <taxon>campanulids</taxon>
        <taxon>Asterales</taxon>
        <taxon>Asteraceae</taxon>
        <taxon>Asteroideae</taxon>
        <taxon>Anthemideae</taxon>
        <taxon>Artemisiinae</taxon>
        <taxon>Artemisia</taxon>
    </lineage>
</organism>
<dbReference type="InterPro" id="IPR003000">
    <property type="entry name" value="Sirtuin"/>
</dbReference>
<feature type="compositionally biased region" description="Low complexity" evidence="4">
    <location>
        <begin position="172"/>
        <end position="187"/>
    </location>
</feature>
<dbReference type="InterPro" id="IPR029035">
    <property type="entry name" value="DHS-like_NAD/FAD-binding_dom"/>
</dbReference>
<evidence type="ECO:0000256" key="3">
    <source>
        <dbReference type="PROSITE-ProRule" id="PRU00236"/>
    </source>
</evidence>
<feature type="domain" description="Deacetylase sirtuin-type" evidence="5">
    <location>
        <begin position="354"/>
        <end position="520"/>
    </location>
</feature>
<keyword evidence="2" id="KW-0520">NAD</keyword>
<dbReference type="Proteomes" id="UP000245207">
    <property type="component" value="Unassembled WGS sequence"/>
</dbReference>
<dbReference type="GO" id="GO:0016740">
    <property type="term" value="F:transferase activity"/>
    <property type="evidence" value="ECO:0007669"/>
    <property type="project" value="UniProtKB-KW"/>
</dbReference>
<evidence type="ECO:0000256" key="2">
    <source>
        <dbReference type="ARBA" id="ARBA00023027"/>
    </source>
</evidence>
<evidence type="ECO:0000256" key="4">
    <source>
        <dbReference type="SAM" id="MobiDB-lite"/>
    </source>
</evidence>
<feature type="compositionally biased region" description="Low complexity" evidence="4">
    <location>
        <begin position="206"/>
        <end position="228"/>
    </location>
</feature>
<dbReference type="SUPFAM" id="SSF52467">
    <property type="entry name" value="DHS-like NAD/FAD-binding domain"/>
    <property type="match status" value="1"/>
</dbReference>
<dbReference type="PROSITE" id="PS50305">
    <property type="entry name" value="SIRTUIN"/>
    <property type="match status" value="1"/>
</dbReference>
<evidence type="ECO:0000313" key="6">
    <source>
        <dbReference type="EMBL" id="PWA91135.1"/>
    </source>
</evidence>
<keyword evidence="7" id="KW-1185">Reference proteome</keyword>
<dbReference type="Pfam" id="PF14223">
    <property type="entry name" value="Retrotran_gag_2"/>
    <property type="match status" value="1"/>
</dbReference>
<dbReference type="EMBL" id="PKPP01000569">
    <property type="protein sequence ID" value="PWA91135.1"/>
    <property type="molecule type" value="Genomic_DNA"/>
</dbReference>
<dbReference type="Gene3D" id="3.40.50.1220">
    <property type="entry name" value="TPP-binding domain"/>
    <property type="match status" value="1"/>
</dbReference>
<dbReference type="GO" id="GO:0070403">
    <property type="term" value="F:NAD+ binding"/>
    <property type="evidence" value="ECO:0007669"/>
    <property type="project" value="InterPro"/>
</dbReference>
<dbReference type="InterPro" id="IPR026590">
    <property type="entry name" value="Ssirtuin_cat_dom"/>
</dbReference>
<dbReference type="AlphaFoldDB" id="A0A2U1PZJ6"/>
<proteinExistence type="predicted"/>
<sequence length="520" mass="57243">MLLLSTTSESAFQHVQGDTSRELWTALERAFAPHTISREYTLKSQLLRLKMEPDETSSAYLLRARQYADALANIGEPFKEKDLVMLVVTGLREEYDGFKSQIVGRQFPAAFSDLHALLSDHDYMLRKPPSASVQAFAAAAPSAPTASAAISSLPPDTVHALQQVLSQLGLQVQPQSSLSQPTSQQPQAHYASRGRGCGSHNRGRGARNNSRNYNNNHSFNNSNGGNRSQFSWASNQNTVFGTCNRCGIGHIPSQCPNRDPNTMRSPPPSANFADHRSQTFTNWLPDTCCNGHSAMDQHNLDHSEPYYGTDAVHPARKYSKLLREATPGSFPGSAKYVQTMPLPEDTVVSKDLVPDSDPLRDEDVNALCDFFNKSKKLVVLTGAGISTECGIPDYRSPKGAYSTGFEPMTHQKFMSSIRARKKYWAYSYPMWRNFKEAKPGPAHTALASLEKANRISLIITQNIDGAAKEADATIAIVNIGKTECDDIAHLKIDAQVGEILPRVLEKLGIPDIADFEQDKC</sequence>
<dbReference type="STRING" id="35608.A0A2U1PZJ6"/>
<comment type="caution">
    <text evidence="3">Lacks conserved residue(s) required for the propagation of feature annotation.</text>
</comment>
<evidence type="ECO:0000313" key="7">
    <source>
        <dbReference type="Proteomes" id="UP000245207"/>
    </source>
</evidence>
<keyword evidence="1" id="KW-0808">Transferase</keyword>
<evidence type="ECO:0000256" key="1">
    <source>
        <dbReference type="ARBA" id="ARBA00022679"/>
    </source>
</evidence>
<comment type="caution">
    <text evidence="6">The sequence shown here is derived from an EMBL/GenBank/DDBJ whole genome shotgun (WGS) entry which is preliminary data.</text>
</comment>
<accession>A0A2U1PZJ6</accession>
<dbReference type="Pfam" id="PF02146">
    <property type="entry name" value="SIR2"/>
    <property type="match status" value="1"/>
</dbReference>
<reference evidence="6 7" key="1">
    <citation type="journal article" date="2018" name="Mol. Plant">
        <title>The genome of Artemisia annua provides insight into the evolution of Asteraceae family and artemisinin biosynthesis.</title>
        <authorList>
            <person name="Shen Q."/>
            <person name="Zhang L."/>
            <person name="Liao Z."/>
            <person name="Wang S."/>
            <person name="Yan T."/>
            <person name="Shi P."/>
            <person name="Liu M."/>
            <person name="Fu X."/>
            <person name="Pan Q."/>
            <person name="Wang Y."/>
            <person name="Lv Z."/>
            <person name="Lu X."/>
            <person name="Zhang F."/>
            <person name="Jiang W."/>
            <person name="Ma Y."/>
            <person name="Chen M."/>
            <person name="Hao X."/>
            <person name="Li L."/>
            <person name="Tang Y."/>
            <person name="Lv G."/>
            <person name="Zhou Y."/>
            <person name="Sun X."/>
            <person name="Brodelius P.E."/>
            <person name="Rose J.K.C."/>
            <person name="Tang K."/>
        </authorList>
    </citation>
    <scope>NUCLEOTIDE SEQUENCE [LARGE SCALE GENOMIC DNA]</scope>
    <source>
        <strain evidence="7">cv. Huhao1</strain>
        <tissue evidence="6">Leaf</tissue>
    </source>
</reference>